<dbReference type="GO" id="GO:0034599">
    <property type="term" value="P:cellular response to oxidative stress"/>
    <property type="evidence" value="ECO:0007669"/>
    <property type="project" value="TreeGrafter"/>
</dbReference>
<dbReference type="HAMAP" id="MF_01401">
    <property type="entry name" value="MsrA"/>
    <property type="match status" value="1"/>
</dbReference>
<keyword evidence="7" id="KW-1185">Reference proteome</keyword>
<evidence type="ECO:0000256" key="2">
    <source>
        <dbReference type="ARBA" id="ARBA00047806"/>
    </source>
</evidence>
<feature type="domain" description="Peptide methionine sulphoxide reductase MsrA" evidence="5">
    <location>
        <begin position="5"/>
        <end position="151"/>
    </location>
</feature>
<evidence type="ECO:0000313" key="7">
    <source>
        <dbReference type="Proteomes" id="UP000199533"/>
    </source>
</evidence>
<comment type="catalytic activity">
    <reaction evidence="3 4">
        <text>[thioredoxin]-disulfide + L-methionine + H2O = L-methionine (S)-S-oxide + [thioredoxin]-dithiol</text>
        <dbReference type="Rhea" id="RHEA:19993"/>
        <dbReference type="Rhea" id="RHEA-COMP:10698"/>
        <dbReference type="Rhea" id="RHEA-COMP:10700"/>
        <dbReference type="ChEBI" id="CHEBI:15377"/>
        <dbReference type="ChEBI" id="CHEBI:29950"/>
        <dbReference type="ChEBI" id="CHEBI:50058"/>
        <dbReference type="ChEBI" id="CHEBI:57844"/>
        <dbReference type="ChEBI" id="CHEBI:58772"/>
        <dbReference type="EC" id="1.8.4.11"/>
    </reaction>
</comment>
<dbReference type="AlphaFoldDB" id="A0A1I4EHE8"/>
<dbReference type="GO" id="GO:0005737">
    <property type="term" value="C:cytoplasm"/>
    <property type="evidence" value="ECO:0007669"/>
    <property type="project" value="TreeGrafter"/>
</dbReference>
<dbReference type="Gene3D" id="3.30.1060.10">
    <property type="entry name" value="Peptide methionine sulphoxide reductase MsrA"/>
    <property type="match status" value="1"/>
</dbReference>
<evidence type="ECO:0000313" key="6">
    <source>
        <dbReference type="EMBL" id="SFL05172.1"/>
    </source>
</evidence>
<accession>A0A1I4EHE8</accession>
<dbReference type="STRING" id="52441.SAMN05216302_102843"/>
<dbReference type="PANTHER" id="PTHR42799:SF2">
    <property type="entry name" value="MITOCHONDRIAL PEPTIDE METHIONINE SULFOXIDE REDUCTASE"/>
    <property type="match status" value="1"/>
</dbReference>
<evidence type="ECO:0000259" key="5">
    <source>
        <dbReference type="Pfam" id="PF01625"/>
    </source>
</evidence>
<reference evidence="7" key="1">
    <citation type="submission" date="2016-10" db="EMBL/GenBank/DDBJ databases">
        <authorList>
            <person name="Varghese N."/>
            <person name="Submissions S."/>
        </authorList>
    </citation>
    <scope>NUCLEOTIDE SEQUENCE [LARGE SCALE GENOMIC DNA]</scope>
    <source>
        <strain evidence="7">Nm69</strain>
    </source>
</reference>
<organism evidence="6 7">
    <name type="scientific">Nitrosomonas aestuarii</name>
    <dbReference type="NCBI Taxonomy" id="52441"/>
    <lineage>
        <taxon>Bacteria</taxon>
        <taxon>Pseudomonadati</taxon>
        <taxon>Pseudomonadota</taxon>
        <taxon>Betaproteobacteria</taxon>
        <taxon>Nitrosomonadales</taxon>
        <taxon>Nitrosomonadaceae</taxon>
        <taxon>Nitrosomonas</taxon>
    </lineage>
</organism>
<dbReference type="NCBIfam" id="TIGR00401">
    <property type="entry name" value="msrA"/>
    <property type="match status" value="1"/>
</dbReference>
<proteinExistence type="inferred from homology"/>
<dbReference type="EMBL" id="FOSP01000028">
    <property type="protein sequence ID" value="SFL05172.1"/>
    <property type="molecule type" value="Genomic_DNA"/>
</dbReference>
<name>A0A1I4EHE8_9PROT</name>
<dbReference type="Proteomes" id="UP000199533">
    <property type="component" value="Unassembled WGS sequence"/>
</dbReference>
<dbReference type="InterPro" id="IPR002569">
    <property type="entry name" value="Met_Sox_Rdtase_MsrA_dom"/>
</dbReference>
<evidence type="ECO:0000256" key="1">
    <source>
        <dbReference type="ARBA" id="ARBA00023002"/>
    </source>
</evidence>
<dbReference type="GO" id="GO:0008113">
    <property type="term" value="F:peptide-methionine (S)-S-oxide reductase activity"/>
    <property type="evidence" value="ECO:0007669"/>
    <property type="project" value="UniProtKB-UniRule"/>
</dbReference>
<evidence type="ECO:0000256" key="3">
    <source>
        <dbReference type="ARBA" id="ARBA00048782"/>
    </source>
</evidence>
<feature type="active site" evidence="4">
    <location>
        <position position="12"/>
    </location>
</feature>
<gene>
    <name evidence="4" type="primary">msrA</name>
    <name evidence="6" type="ORF">SAMN05216302_102843</name>
</gene>
<dbReference type="PANTHER" id="PTHR42799">
    <property type="entry name" value="MITOCHONDRIAL PEPTIDE METHIONINE SULFOXIDE REDUCTASE"/>
    <property type="match status" value="1"/>
</dbReference>
<dbReference type="RefSeq" id="WP_170841692.1">
    <property type="nucleotide sequence ID" value="NZ_FOSP01000028.1"/>
</dbReference>
<comment type="catalytic activity">
    <reaction evidence="2 4">
        <text>L-methionyl-[protein] + [thioredoxin]-disulfide + H2O = L-methionyl-(S)-S-oxide-[protein] + [thioredoxin]-dithiol</text>
        <dbReference type="Rhea" id="RHEA:14217"/>
        <dbReference type="Rhea" id="RHEA-COMP:10698"/>
        <dbReference type="Rhea" id="RHEA-COMP:10700"/>
        <dbReference type="Rhea" id="RHEA-COMP:12313"/>
        <dbReference type="Rhea" id="RHEA-COMP:12315"/>
        <dbReference type="ChEBI" id="CHEBI:15377"/>
        <dbReference type="ChEBI" id="CHEBI:16044"/>
        <dbReference type="ChEBI" id="CHEBI:29950"/>
        <dbReference type="ChEBI" id="CHEBI:44120"/>
        <dbReference type="ChEBI" id="CHEBI:50058"/>
        <dbReference type="EC" id="1.8.4.11"/>
    </reaction>
</comment>
<evidence type="ECO:0000256" key="4">
    <source>
        <dbReference type="HAMAP-Rule" id="MF_01401"/>
    </source>
</evidence>
<dbReference type="EC" id="1.8.4.11" evidence="4"/>
<keyword evidence="1 4" id="KW-0560">Oxidoreductase</keyword>
<sequence length="154" mass="17519">MSIEKIIFGAGCFWGVESTFCRIDGVRNTTCGYSGGDVAHPTYEMVCKDKTGHAEVVLVEYDTSAVSLDELLDVFWQCHDPTTKDRQGVDIGTQYRSTIYFFTPEQEAAAKLSRSRIQQSGRWQSPVVTEILPVNTFYPAEKYHQRYFEKRGIL</sequence>
<dbReference type="SUPFAM" id="SSF55068">
    <property type="entry name" value="Peptide methionine sulfoxide reductase"/>
    <property type="match status" value="1"/>
</dbReference>
<dbReference type="Pfam" id="PF01625">
    <property type="entry name" value="PMSR"/>
    <property type="match status" value="1"/>
</dbReference>
<dbReference type="InterPro" id="IPR050162">
    <property type="entry name" value="MsrA_MetSO_reductase"/>
</dbReference>
<dbReference type="GO" id="GO:0033744">
    <property type="term" value="F:L-methionine:thioredoxin-disulfide S-oxidoreductase activity"/>
    <property type="evidence" value="ECO:0007669"/>
    <property type="project" value="RHEA"/>
</dbReference>
<comment type="function">
    <text evidence="4">Has an important function as a repair enzyme for proteins that have been inactivated by oxidation. Catalyzes the reversible oxidation-reduction of methionine sulfoxide in proteins to methionine.</text>
</comment>
<comment type="similarity">
    <text evidence="4">Belongs to the MsrA Met sulfoxide reductase family.</text>
</comment>
<protein>
    <recommendedName>
        <fullName evidence="4">Peptide methionine sulfoxide reductase MsrA</fullName>
        <shortName evidence="4">Protein-methionine-S-oxide reductase</shortName>
        <ecNumber evidence="4">1.8.4.11</ecNumber>
    </recommendedName>
    <alternativeName>
        <fullName evidence="4">Peptide-methionine (S)-S-oxide reductase</fullName>
        <shortName evidence="4">Peptide Met(O) reductase</shortName>
    </alternativeName>
</protein>
<dbReference type="InterPro" id="IPR036509">
    <property type="entry name" value="Met_Sox_Rdtase_MsrA_sf"/>
</dbReference>